<comment type="caution">
    <text evidence="1">The sequence shown here is derived from an EMBL/GenBank/DDBJ whole genome shotgun (WGS) entry which is preliminary data.</text>
</comment>
<accession>A0ACB9K537</accession>
<gene>
    <name evidence="1" type="ORF">L1987_01445</name>
</gene>
<proteinExistence type="predicted"/>
<reference evidence="2" key="1">
    <citation type="journal article" date="2022" name="Mol. Ecol. Resour.">
        <title>The genomes of chicory, endive, great burdock and yacon provide insights into Asteraceae palaeo-polyploidization history and plant inulin production.</title>
        <authorList>
            <person name="Fan W."/>
            <person name="Wang S."/>
            <person name="Wang H."/>
            <person name="Wang A."/>
            <person name="Jiang F."/>
            <person name="Liu H."/>
            <person name="Zhao H."/>
            <person name="Xu D."/>
            <person name="Zhang Y."/>
        </authorList>
    </citation>
    <scope>NUCLEOTIDE SEQUENCE [LARGE SCALE GENOMIC DNA]</scope>
    <source>
        <strain evidence="2">cv. Yunnan</strain>
    </source>
</reference>
<dbReference type="Proteomes" id="UP001056120">
    <property type="component" value="Linkage Group LG01"/>
</dbReference>
<dbReference type="EMBL" id="CM042018">
    <property type="protein sequence ID" value="KAI3827372.1"/>
    <property type="molecule type" value="Genomic_DNA"/>
</dbReference>
<keyword evidence="2" id="KW-1185">Reference proteome</keyword>
<sequence length="205" mass="20830">MQFHGTLAQTRHVVGDALGWTILPGGAASYTDWASRQTFTVGDILVFNFTNGQHDVAEVVAANYEPCTSTTPISLATTSPASLTLTTAGTHYYICTFPSHCQIGQKLTINVSASATAPTTPASPPTASPPSTAPITPASPPTTTPTLPTEPCPPTSSPSSSPSSPPTSTSGNTTPLPPPSSGAPSFTAVLPAATFLAIGIAFLSY</sequence>
<reference evidence="1 2" key="2">
    <citation type="journal article" date="2022" name="Mol. Ecol. Resour.">
        <title>The genomes of chicory, endive, great burdock and yacon provide insights into Asteraceae paleo-polyploidization history and plant inulin production.</title>
        <authorList>
            <person name="Fan W."/>
            <person name="Wang S."/>
            <person name="Wang H."/>
            <person name="Wang A."/>
            <person name="Jiang F."/>
            <person name="Liu H."/>
            <person name="Zhao H."/>
            <person name="Xu D."/>
            <person name="Zhang Y."/>
        </authorList>
    </citation>
    <scope>NUCLEOTIDE SEQUENCE [LARGE SCALE GENOMIC DNA]</scope>
    <source>
        <strain evidence="2">cv. Yunnan</strain>
        <tissue evidence="1">Leaves</tissue>
    </source>
</reference>
<name>A0ACB9K537_9ASTR</name>
<organism evidence="1 2">
    <name type="scientific">Smallanthus sonchifolius</name>
    <dbReference type="NCBI Taxonomy" id="185202"/>
    <lineage>
        <taxon>Eukaryota</taxon>
        <taxon>Viridiplantae</taxon>
        <taxon>Streptophyta</taxon>
        <taxon>Embryophyta</taxon>
        <taxon>Tracheophyta</taxon>
        <taxon>Spermatophyta</taxon>
        <taxon>Magnoliopsida</taxon>
        <taxon>eudicotyledons</taxon>
        <taxon>Gunneridae</taxon>
        <taxon>Pentapetalae</taxon>
        <taxon>asterids</taxon>
        <taxon>campanulids</taxon>
        <taxon>Asterales</taxon>
        <taxon>Asteraceae</taxon>
        <taxon>Asteroideae</taxon>
        <taxon>Heliantheae alliance</taxon>
        <taxon>Millerieae</taxon>
        <taxon>Smallanthus</taxon>
    </lineage>
</organism>
<protein>
    <submittedName>
        <fullName evidence="1">Uncharacterized protein</fullName>
    </submittedName>
</protein>
<evidence type="ECO:0000313" key="2">
    <source>
        <dbReference type="Proteomes" id="UP001056120"/>
    </source>
</evidence>
<evidence type="ECO:0000313" key="1">
    <source>
        <dbReference type="EMBL" id="KAI3827372.1"/>
    </source>
</evidence>